<dbReference type="Proteomes" id="UP000515971">
    <property type="component" value="Chromosome"/>
</dbReference>
<sequence>MTAYRLYWLDGAGKILTAEWLEAVDDDCALAEIRARNENRSCEVWEQRRLVGRIDPN</sequence>
<keyword evidence="2" id="KW-1185">Reference proteome</keyword>
<proteinExistence type="predicted"/>
<organism evidence="1 2">
    <name type="scientific">Sphingomonas lutea</name>
    <dbReference type="NCBI Taxonomy" id="1045317"/>
    <lineage>
        <taxon>Bacteria</taxon>
        <taxon>Pseudomonadati</taxon>
        <taxon>Pseudomonadota</taxon>
        <taxon>Alphaproteobacteria</taxon>
        <taxon>Sphingomonadales</taxon>
        <taxon>Sphingomonadaceae</taxon>
        <taxon>Sphingomonas</taxon>
    </lineage>
</organism>
<dbReference type="AlphaFoldDB" id="A0A7G9SGD1"/>
<evidence type="ECO:0000313" key="2">
    <source>
        <dbReference type="Proteomes" id="UP000515971"/>
    </source>
</evidence>
<protein>
    <submittedName>
        <fullName evidence="1">Uncharacterized protein</fullName>
    </submittedName>
</protein>
<evidence type="ECO:0000313" key="1">
    <source>
        <dbReference type="EMBL" id="QNN66906.1"/>
    </source>
</evidence>
<dbReference type="RefSeq" id="WP_187537498.1">
    <property type="nucleotide sequence ID" value="NZ_BAABJT010000001.1"/>
</dbReference>
<dbReference type="EMBL" id="CP060718">
    <property type="protein sequence ID" value="QNN66906.1"/>
    <property type="molecule type" value="Genomic_DNA"/>
</dbReference>
<accession>A0A7G9SGD1</accession>
<dbReference type="KEGG" id="slut:H9L13_09625"/>
<reference evidence="1 2" key="1">
    <citation type="submission" date="2020-08" db="EMBL/GenBank/DDBJ databases">
        <title>Genome sequence of Sphingomonas lutea KCTC 23642T.</title>
        <authorList>
            <person name="Hyun D.-W."/>
            <person name="Bae J.-W."/>
        </authorList>
    </citation>
    <scope>NUCLEOTIDE SEQUENCE [LARGE SCALE GENOMIC DNA]</scope>
    <source>
        <strain evidence="1 2">KCTC 23642</strain>
    </source>
</reference>
<name>A0A7G9SGD1_9SPHN</name>
<gene>
    <name evidence="1" type="ORF">H9L13_09625</name>
</gene>